<dbReference type="Proteomes" id="UP000032068">
    <property type="component" value="Unassembled WGS sequence"/>
</dbReference>
<evidence type="ECO:0000313" key="3">
    <source>
        <dbReference type="Proteomes" id="UP000032068"/>
    </source>
</evidence>
<dbReference type="RefSeq" id="WP_042553516.1">
    <property type="nucleotide sequence ID" value="NZ_JXQW01000024.1"/>
</dbReference>
<dbReference type="InterPro" id="IPR007048">
    <property type="entry name" value="IraD/Gp25-like"/>
</dbReference>
<dbReference type="PANTHER" id="PTHR38595">
    <property type="entry name" value="CYTOPLASMIC PROTEIN-RELATED"/>
    <property type="match status" value="1"/>
</dbReference>
<feature type="domain" description="IraD/Gp25-like" evidence="1">
    <location>
        <begin position="39"/>
        <end position="141"/>
    </location>
</feature>
<accession>A0A0D0KRW7</accession>
<name>A0A0D0KRW7_9PSED</name>
<evidence type="ECO:0000259" key="1">
    <source>
        <dbReference type="Pfam" id="PF04965"/>
    </source>
</evidence>
<dbReference type="SUPFAM" id="SSF160719">
    <property type="entry name" value="gpW/gp25-like"/>
    <property type="match status" value="1"/>
</dbReference>
<reference evidence="2 3" key="1">
    <citation type="submission" date="2014-12" db="EMBL/GenBank/DDBJ databases">
        <title>16Stimator: statistical estimation of ribosomal gene copy numbers from draft genome assemblies.</title>
        <authorList>
            <person name="Perisin M.A."/>
            <person name="Vetter M."/>
            <person name="Gilbert J.A."/>
            <person name="Bergelson J."/>
        </authorList>
    </citation>
    <scope>NUCLEOTIDE SEQUENCE [LARGE SCALE GENOMIC DNA]</scope>
    <source>
        <strain evidence="2 3">MEJ086</strain>
    </source>
</reference>
<gene>
    <name evidence="2" type="ORF">RU08_09270</name>
</gene>
<dbReference type="AlphaFoldDB" id="A0A0D0KRW7"/>
<dbReference type="NCBIfam" id="TIGR03357">
    <property type="entry name" value="VI_zyme"/>
    <property type="match status" value="1"/>
</dbReference>
<dbReference type="InterPro" id="IPR017737">
    <property type="entry name" value="TssE1-like"/>
</dbReference>
<protein>
    <submittedName>
        <fullName evidence="2">Type VI secretion system lysozyme</fullName>
    </submittedName>
</protein>
<dbReference type="Pfam" id="PF04965">
    <property type="entry name" value="GPW_gp25"/>
    <property type="match status" value="1"/>
</dbReference>
<proteinExistence type="predicted"/>
<comment type="caution">
    <text evidence="2">The sequence shown here is derived from an EMBL/GenBank/DDBJ whole genome shotgun (WGS) entry which is preliminary data.</text>
</comment>
<organism evidence="2 3">
    <name type="scientific">Pseudomonas fulva</name>
    <dbReference type="NCBI Taxonomy" id="47880"/>
    <lineage>
        <taxon>Bacteria</taxon>
        <taxon>Pseudomonadati</taxon>
        <taxon>Pseudomonadota</taxon>
        <taxon>Gammaproteobacteria</taxon>
        <taxon>Pseudomonadales</taxon>
        <taxon>Pseudomonadaceae</taxon>
        <taxon>Pseudomonas</taxon>
    </lineage>
</organism>
<dbReference type="EMBL" id="JXQW01000024">
    <property type="protein sequence ID" value="KIQ00942.1"/>
    <property type="molecule type" value="Genomic_DNA"/>
</dbReference>
<sequence length="171" mass="19075">MADLKRQERLQPALLDRLLDDDPGNPVESVDKRVLTLNQLRASVLRDLAWLFNTVAPLTSDDEALTRAGSSVVNFGLPPLAGHSASSIDIQAVERLLTKAIADFEPRIVRASLRVRARQEAEEMSHNSLSFEIEGDLWAHPMPLRLLLTTELDLETGHVQVLPADASRRRR</sequence>
<dbReference type="InterPro" id="IPR053176">
    <property type="entry name" value="T6SS_TssE1-like"/>
</dbReference>
<evidence type="ECO:0000313" key="2">
    <source>
        <dbReference type="EMBL" id="KIQ00942.1"/>
    </source>
</evidence>
<dbReference type="PANTHER" id="PTHR38595:SF1">
    <property type="entry name" value="TYPE VI SECRETION SYSTEM COMPONENT TSSE1"/>
    <property type="match status" value="1"/>
</dbReference>
<dbReference type="OrthoDB" id="119583at2"/>